<dbReference type="PIRSF" id="PIRSF002741">
    <property type="entry name" value="MppA"/>
    <property type="match status" value="1"/>
</dbReference>
<dbReference type="CDD" id="cd08498">
    <property type="entry name" value="PBP2_NikA_DppA_OppA_like_2"/>
    <property type="match status" value="1"/>
</dbReference>
<evidence type="ECO:0000259" key="5">
    <source>
        <dbReference type="Pfam" id="PF00496"/>
    </source>
</evidence>
<feature type="chain" id="PRO_5046178883" evidence="4">
    <location>
        <begin position="49"/>
        <end position="550"/>
    </location>
</feature>
<evidence type="ECO:0000313" key="6">
    <source>
        <dbReference type="EMBL" id="GAA4419406.1"/>
    </source>
</evidence>
<proteinExistence type="inferred from homology"/>
<feature type="domain" description="Solute-binding protein family 5" evidence="5">
    <location>
        <begin position="92"/>
        <end position="465"/>
    </location>
</feature>
<evidence type="ECO:0000256" key="3">
    <source>
        <dbReference type="ARBA" id="ARBA00022729"/>
    </source>
</evidence>
<keyword evidence="7" id="KW-1185">Reference proteome</keyword>
<dbReference type="SUPFAM" id="SSF53850">
    <property type="entry name" value="Periplasmic binding protein-like II"/>
    <property type="match status" value="1"/>
</dbReference>
<gene>
    <name evidence="6" type="ORF">GCM10023090_05670</name>
</gene>
<dbReference type="InterPro" id="IPR039424">
    <property type="entry name" value="SBP_5"/>
</dbReference>
<keyword evidence="3 4" id="KW-0732">Signal</keyword>
<reference evidence="7" key="1">
    <citation type="journal article" date="2019" name="Int. J. Syst. Evol. Microbiol.">
        <title>The Global Catalogue of Microorganisms (GCM) 10K type strain sequencing project: providing services to taxonomists for standard genome sequencing and annotation.</title>
        <authorList>
            <consortium name="The Broad Institute Genomics Platform"/>
            <consortium name="The Broad Institute Genome Sequencing Center for Infectious Disease"/>
            <person name="Wu L."/>
            <person name="Ma J."/>
        </authorList>
    </citation>
    <scope>NUCLEOTIDE SEQUENCE [LARGE SCALE GENOMIC DNA]</scope>
    <source>
        <strain evidence="7">JCM 31890</strain>
    </source>
</reference>
<evidence type="ECO:0000256" key="2">
    <source>
        <dbReference type="ARBA" id="ARBA00022448"/>
    </source>
</evidence>
<dbReference type="Gene3D" id="3.40.190.10">
    <property type="entry name" value="Periplasmic binding protein-like II"/>
    <property type="match status" value="1"/>
</dbReference>
<feature type="signal peptide" evidence="4">
    <location>
        <begin position="1"/>
        <end position="48"/>
    </location>
</feature>
<dbReference type="EMBL" id="BAABEX010000004">
    <property type="protein sequence ID" value="GAA4419406.1"/>
    <property type="molecule type" value="Genomic_DNA"/>
</dbReference>
<dbReference type="PANTHER" id="PTHR30290">
    <property type="entry name" value="PERIPLASMIC BINDING COMPONENT OF ABC TRANSPORTER"/>
    <property type="match status" value="1"/>
</dbReference>
<dbReference type="PANTHER" id="PTHR30290:SF9">
    <property type="entry name" value="OLIGOPEPTIDE-BINDING PROTEIN APPA"/>
    <property type="match status" value="1"/>
</dbReference>
<accession>A0ABP8KYS0</accession>
<dbReference type="Proteomes" id="UP001501788">
    <property type="component" value="Unassembled WGS sequence"/>
</dbReference>
<evidence type="ECO:0000256" key="4">
    <source>
        <dbReference type="SAM" id="SignalP"/>
    </source>
</evidence>
<sequence length="550" mass="60792">MLQDADVSNADRLRKLFHNEEKRMKFRYTMVAAALCTALAAASGVAHAQTIRVANQGDALSLDPHSLNESLQLSVTGNVYEPLVGRGKDLSLSPALATAWKQTSPTVWRFELRKGVTFHDGSPFTADDVVFSFGRAAGDGSDMRSYTNDIKEVRKIDAHTVEIETKAPFPILPDVISLVYIMSKKWCEENQALKPVDRRKGVENAASFRANGTGPFRVRERQPNVRTVFARHGGYWGPIESNATEIVFTPIGNDATRVAALLSGEIDVMEPIPVQDIARVNAGANTRAVTGPELRTIFLGMDQKRDELLYSNVKGKNPFKDKRVRQAFYQAIDIEGIKRVVMRGASNPTALLVGPGINGFLPEQNKRLPYDPEAAKKLLAEAGYPNGFEVTMNCPNDRYVNDGQICEAVAANLSRVGVKINLQAETKGTYFPKVLRRDTSFYMLGWTPGTYDAHNALNALVRCVDDKGSGQFNLGSYCNPKVDELTMKIQSETDKAKRAAMIKEAFDLHAADIGHLPLHQQSLAWGVSKKVKLVQLADNFMPFKWMSITN</sequence>
<comment type="similarity">
    <text evidence="1">Belongs to the bacterial solute-binding protein 5 family.</text>
</comment>
<comment type="caution">
    <text evidence="6">The sequence shown here is derived from an EMBL/GenBank/DDBJ whole genome shotgun (WGS) entry which is preliminary data.</text>
</comment>
<keyword evidence="2" id="KW-0813">Transport</keyword>
<protein>
    <submittedName>
        <fullName evidence="6">ABC transporter substrate-binding protein</fullName>
    </submittedName>
</protein>
<dbReference type="InterPro" id="IPR030678">
    <property type="entry name" value="Peptide/Ni-bd"/>
</dbReference>
<name>A0ABP8KYS0_9BURK</name>
<evidence type="ECO:0000256" key="1">
    <source>
        <dbReference type="ARBA" id="ARBA00005695"/>
    </source>
</evidence>
<dbReference type="InterPro" id="IPR000914">
    <property type="entry name" value="SBP_5_dom"/>
</dbReference>
<dbReference type="Gene3D" id="3.90.76.10">
    <property type="entry name" value="Dipeptide-binding Protein, Domain 1"/>
    <property type="match status" value="1"/>
</dbReference>
<organism evidence="6 7">
    <name type="scientific">Acidovorax lacteus</name>
    <dbReference type="NCBI Taxonomy" id="1924988"/>
    <lineage>
        <taxon>Bacteria</taxon>
        <taxon>Pseudomonadati</taxon>
        <taxon>Pseudomonadota</taxon>
        <taxon>Betaproteobacteria</taxon>
        <taxon>Burkholderiales</taxon>
        <taxon>Comamonadaceae</taxon>
        <taxon>Acidovorax</taxon>
    </lineage>
</organism>
<evidence type="ECO:0000313" key="7">
    <source>
        <dbReference type="Proteomes" id="UP001501788"/>
    </source>
</evidence>
<dbReference type="Gene3D" id="3.10.105.10">
    <property type="entry name" value="Dipeptide-binding Protein, Domain 3"/>
    <property type="match status" value="1"/>
</dbReference>
<dbReference type="Pfam" id="PF00496">
    <property type="entry name" value="SBP_bac_5"/>
    <property type="match status" value="1"/>
</dbReference>